<dbReference type="RefSeq" id="WP_064003750.1">
    <property type="nucleotide sequence ID" value="NZ_LSTV01000005.1"/>
</dbReference>
<dbReference type="InterPro" id="IPR001206">
    <property type="entry name" value="Diacylglycerol_kinase_cat_dom"/>
</dbReference>
<proteinExistence type="predicted"/>
<evidence type="ECO:0000313" key="3">
    <source>
        <dbReference type="Proteomes" id="UP000076998"/>
    </source>
</evidence>
<dbReference type="Gene3D" id="3.40.50.10330">
    <property type="entry name" value="Probable inorganic polyphosphate/atp-NAD kinase, domain 1"/>
    <property type="match status" value="1"/>
</dbReference>
<sequence>MSDTPIGSEVLVVANARSGASLGRPDRVPDVQRRMPGATVHRLGEDETLDDVVTAAVADDSPPRVLAILGGDGSVSRAAHLARRHDLTLLVLPNGTFNHFARSAGIDDVDAGLDAYRAGHVRPVAVAEVSVDGGDPITVLNAVSLGAYPEFLAERERRTSLGKWWGGAVAAWREVHGAHPVDVVRGGKRARVWSVFAGVGRNDPDHIATMQRATLHDAVIDVRVHHARGSRLRAIASLAFGRNTVKVLRALRVMPPASDLERILDEDFELEVAAGSAPDIWVHDGELEEVGADGFRMRVRAVADGLRVYLPAADG</sequence>
<dbReference type="AlphaFoldDB" id="A0A177K7F0"/>
<dbReference type="Pfam" id="PF00781">
    <property type="entry name" value="DAGK_cat"/>
    <property type="match status" value="1"/>
</dbReference>
<evidence type="ECO:0000259" key="1">
    <source>
        <dbReference type="PROSITE" id="PS50146"/>
    </source>
</evidence>
<dbReference type="OrthoDB" id="5242960at2"/>
<feature type="domain" description="DAGKc" evidence="1">
    <location>
        <begin position="5"/>
        <end position="133"/>
    </location>
</feature>
<dbReference type="InterPro" id="IPR016064">
    <property type="entry name" value="NAD/diacylglycerol_kinase_sf"/>
</dbReference>
<evidence type="ECO:0000313" key="2">
    <source>
        <dbReference type="EMBL" id="OAH48977.1"/>
    </source>
</evidence>
<dbReference type="SUPFAM" id="SSF111331">
    <property type="entry name" value="NAD kinase/diacylglycerol kinase-like"/>
    <property type="match status" value="1"/>
</dbReference>
<reference evidence="2 3" key="1">
    <citation type="submission" date="2016-02" db="EMBL/GenBank/DDBJ databases">
        <authorList>
            <person name="Wen L."/>
            <person name="He K."/>
            <person name="Yang H."/>
        </authorList>
    </citation>
    <scope>NUCLEOTIDE SEQUENCE [LARGE SCALE GENOMIC DNA]</scope>
    <source>
        <strain evidence="2 3">CD11_3</strain>
    </source>
</reference>
<protein>
    <recommendedName>
        <fullName evidence="1">DAGKc domain-containing protein</fullName>
    </recommendedName>
</protein>
<dbReference type="InterPro" id="IPR017438">
    <property type="entry name" value="ATP-NAD_kinase_N"/>
</dbReference>
<organism evidence="2 3">
    <name type="scientific">Microbacterium oleivorans</name>
    <dbReference type="NCBI Taxonomy" id="273677"/>
    <lineage>
        <taxon>Bacteria</taxon>
        <taxon>Bacillati</taxon>
        <taxon>Actinomycetota</taxon>
        <taxon>Actinomycetes</taxon>
        <taxon>Micrococcales</taxon>
        <taxon>Microbacteriaceae</taxon>
        <taxon>Microbacterium</taxon>
    </lineage>
</organism>
<gene>
    <name evidence="2" type="ORF">AYL44_13265</name>
</gene>
<dbReference type="EMBL" id="LSTV01000005">
    <property type="protein sequence ID" value="OAH48977.1"/>
    <property type="molecule type" value="Genomic_DNA"/>
</dbReference>
<dbReference type="PROSITE" id="PS50146">
    <property type="entry name" value="DAGK"/>
    <property type="match status" value="1"/>
</dbReference>
<name>A0A177K7F0_9MICO</name>
<dbReference type="GO" id="GO:0016301">
    <property type="term" value="F:kinase activity"/>
    <property type="evidence" value="ECO:0007669"/>
    <property type="project" value="InterPro"/>
</dbReference>
<comment type="caution">
    <text evidence="2">The sequence shown here is derived from an EMBL/GenBank/DDBJ whole genome shotgun (WGS) entry which is preliminary data.</text>
</comment>
<accession>A0A177K7F0</accession>
<dbReference type="Proteomes" id="UP000076998">
    <property type="component" value="Unassembled WGS sequence"/>
</dbReference>